<feature type="region of interest" description="Disordered" evidence="18">
    <location>
        <begin position="1"/>
        <end position="20"/>
    </location>
</feature>
<keyword evidence="6" id="KW-0507">mRNA processing</keyword>
<keyword evidence="15" id="KW-0539">Nucleus</keyword>
<keyword evidence="12 17" id="KW-0694">RNA-binding</keyword>
<dbReference type="GO" id="GO:0003723">
    <property type="term" value="F:RNA binding"/>
    <property type="evidence" value="ECO:0007669"/>
    <property type="project" value="UniProtKB-UniRule"/>
</dbReference>
<dbReference type="GO" id="GO:0008380">
    <property type="term" value="P:RNA splicing"/>
    <property type="evidence" value="ECO:0007669"/>
    <property type="project" value="UniProtKB-KW"/>
</dbReference>
<evidence type="ECO:0000256" key="2">
    <source>
        <dbReference type="ARBA" id="ARBA00004496"/>
    </source>
</evidence>
<feature type="compositionally biased region" description="Polar residues" evidence="18">
    <location>
        <begin position="1"/>
        <end position="16"/>
    </location>
</feature>
<dbReference type="PANTHER" id="PTHR21245">
    <property type="entry name" value="HETEROGENEOUS NUCLEAR RIBONUCLEOPROTEIN"/>
    <property type="match status" value="1"/>
</dbReference>
<feature type="domain" description="RRM" evidence="19">
    <location>
        <begin position="335"/>
        <end position="405"/>
    </location>
</feature>
<evidence type="ECO:0000256" key="12">
    <source>
        <dbReference type="ARBA" id="ARBA00022884"/>
    </source>
</evidence>
<dbReference type="GO" id="GO:0005737">
    <property type="term" value="C:cytoplasm"/>
    <property type="evidence" value="ECO:0007669"/>
    <property type="project" value="UniProtKB-SubCell"/>
</dbReference>
<keyword evidence="8" id="KW-0677">Repeat</keyword>
<evidence type="ECO:0000313" key="21">
    <source>
        <dbReference type="Proteomes" id="UP000749559"/>
    </source>
</evidence>
<evidence type="ECO:0000256" key="17">
    <source>
        <dbReference type="PROSITE-ProRule" id="PRU00176"/>
    </source>
</evidence>
<organism evidence="20 21">
    <name type="scientific">Owenia fusiformis</name>
    <name type="common">Polychaete worm</name>
    <dbReference type="NCBI Taxonomy" id="6347"/>
    <lineage>
        <taxon>Eukaryota</taxon>
        <taxon>Metazoa</taxon>
        <taxon>Spiralia</taxon>
        <taxon>Lophotrochozoa</taxon>
        <taxon>Annelida</taxon>
        <taxon>Polychaeta</taxon>
        <taxon>Sedentaria</taxon>
        <taxon>Canalipalpata</taxon>
        <taxon>Sabellida</taxon>
        <taxon>Oweniida</taxon>
        <taxon>Oweniidae</taxon>
        <taxon>Owenia</taxon>
    </lineage>
</organism>
<dbReference type="Gene3D" id="3.30.70.330">
    <property type="match status" value="3"/>
</dbReference>
<evidence type="ECO:0000256" key="4">
    <source>
        <dbReference type="ARBA" id="ARBA00022490"/>
    </source>
</evidence>
<feature type="compositionally biased region" description="Low complexity" evidence="18">
    <location>
        <begin position="439"/>
        <end position="456"/>
    </location>
</feature>
<dbReference type="FunFam" id="3.30.70.330:FF:000027">
    <property type="entry name" value="Heterogeneous nuclear ribonucleoprotein q isoform"/>
    <property type="match status" value="1"/>
</dbReference>
<gene>
    <name evidence="20" type="ORF">OFUS_LOCUS22431</name>
</gene>
<proteinExistence type="predicted"/>
<dbReference type="GO" id="GO:0005654">
    <property type="term" value="C:nucleoplasm"/>
    <property type="evidence" value="ECO:0007669"/>
    <property type="project" value="UniProtKB-SubCell"/>
</dbReference>
<feature type="region of interest" description="Disordered" evidence="18">
    <location>
        <begin position="437"/>
        <end position="456"/>
    </location>
</feature>
<keyword evidence="9" id="KW-0256">Endoplasmic reticulum</keyword>
<dbReference type="GO" id="GO:0006397">
    <property type="term" value="P:mRNA processing"/>
    <property type="evidence" value="ECO:0007669"/>
    <property type="project" value="UniProtKB-KW"/>
</dbReference>
<evidence type="ECO:0000256" key="3">
    <source>
        <dbReference type="ARBA" id="ARBA00004642"/>
    </source>
</evidence>
<dbReference type="InterPro" id="IPR006535">
    <property type="entry name" value="HnRNP_R/Q_splicing_fac"/>
</dbReference>
<dbReference type="NCBIfam" id="TIGR01648">
    <property type="entry name" value="hnRNP-R-Q"/>
    <property type="match status" value="1"/>
</dbReference>
<keyword evidence="16" id="KW-0687">Ribonucleoprotein</keyword>
<evidence type="ECO:0000256" key="8">
    <source>
        <dbReference type="ARBA" id="ARBA00022737"/>
    </source>
</evidence>
<dbReference type="InterPro" id="IPR041337">
    <property type="entry name" value="hnRNP_Q_AcD"/>
</dbReference>
<dbReference type="InterPro" id="IPR035979">
    <property type="entry name" value="RBD_domain_sf"/>
</dbReference>
<dbReference type="FunFam" id="3.30.70.330:FF:000024">
    <property type="entry name" value="Heterogeneous nuclear ribonucleoprotein q isoform"/>
    <property type="match status" value="1"/>
</dbReference>
<dbReference type="Proteomes" id="UP000749559">
    <property type="component" value="Unassembled WGS sequence"/>
</dbReference>
<evidence type="ECO:0000256" key="13">
    <source>
        <dbReference type="ARBA" id="ARBA00022990"/>
    </source>
</evidence>
<evidence type="ECO:0000256" key="11">
    <source>
        <dbReference type="ARBA" id="ARBA00022848"/>
    </source>
</evidence>
<evidence type="ECO:0000313" key="20">
    <source>
        <dbReference type="EMBL" id="CAH1798270.1"/>
    </source>
</evidence>
<feature type="compositionally biased region" description="Gly residues" evidence="18">
    <location>
        <begin position="538"/>
        <end position="549"/>
    </location>
</feature>
<name>A0A8S4PYF1_OWEFU</name>
<dbReference type="CDD" id="cd12251">
    <property type="entry name" value="RRM3_hnRNPR_like"/>
    <property type="match status" value="1"/>
</dbReference>
<evidence type="ECO:0000256" key="14">
    <source>
        <dbReference type="ARBA" id="ARBA00023187"/>
    </source>
</evidence>
<evidence type="ECO:0000256" key="15">
    <source>
        <dbReference type="ARBA" id="ARBA00023242"/>
    </source>
</evidence>
<dbReference type="CDD" id="cd12249">
    <property type="entry name" value="RRM1_hnRNPR_like"/>
    <property type="match status" value="1"/>
</dbReference>
<evidence type="ECO:0000256" key="7">
    <source>
        <dbReference type="ARBA" id="ARBA00022728"/>
    </source>
</evidence>
<evidence type="ECO:0000256" key="9">
    <source>
        <dbReference type="ARBA" id="ARBA00022824"/>
    </source>
</evidence>
<dbReference type="GO" id="GO:0005681">
    <property type="term" value="C:spliceosomal complex"/>
    <property type="evidence" value="ECO:0007669"/>
    <property type="project" value="UniProtKB-KW"/>
</dbReference>
<keyword evidence="21" id="KW-1185">Reference proteome</keyword>
<dbReference type="FunFam" id="3.30.70.330:FF:000023">
    <property type="entry name" value="Heterogeneous nuclear ribonucleoprotein q isoform"/>
    <property type="match status" value="1"/>
</dbReference>
<dbReference type="CDD" id="cd12250">
    <property type="entry name" value="RRM2_hnRNPR_like"/>
    <property type="match status" value="1"/>
</dbReference>
<accession>A0A8S4PYF1</accession>
<dbReference type="EMBL" id="CAIIXF020000011">
    <property type="protein sequence ID" value="CAH1798270.1"/>
    <property type="molecule type" value="Genomic_DNA"/>
</dbReference>
<keyword evidence="5" id="KW-1017">Isopeptide bond</keyword>
<dbReference type="InterPro" id="IPR012677">
    <property type="entry name" value="Nucleotide-bd_a/b_plait_sf"/>
</dbReference>
<comment type="subcellular location">
    <subcellularLocation>
        <location evidence="2">Cytoplasm</location>
    </subcellularLocation>
    <subcellularLocation>
        <location evidence="1">Microsome</location>
    </subcellularLocation>
    <subcellularLocation>
        <location evidence="3">Nucleus</location>
        <location evidence="3">Nucleoplasm</location>
    </subcellularLocation>
</comment>
<dbReference type="InterPro" id="IPR000504">
    <property type="entry name" value="RRM_dom"/>
</dbReference>
<keyword evidence="13" id="KW-0007">Acetylation</keyword>
<comment type="caution">
    <text evidence="20">The sequence shown here is derived from an EMBL/GenBank/DDBJ whole genome shotgun (WGS) entry which is preliminary data.</text>
</comment>
<keyword evidence="4" id="KW-0963">Cytoplasm</keyword>
<evidence type="ECO:0000256" key="1">
    <source>
        <dbReference type="ARBA" id="ARBA00004144"/>
    </source>
</evidence>
<dbReference type="PROSITE" id="PS50102">
    <property type="entry name" value="RRM"/>
    <property type="match status" value="3"/>
</dbReference>
<evidence type="ECO:0000256" key="5">
    <source>
        <dbReference type="ARBA" id="ARBA00022499"/>
    </source>
</evidence>
<keyword evidence="10" id="KW-0832">Ubl conjugation</keyword>
<keyword evidence="14" id="KW-0508">mRNA splicing</keyword>
<protein>
    <recommendedName>
        <fullName evidence="19">RRM domain-containing protein</fullName>
    </recommendedName>
</protein>
<feature type="domain" description="RRM" evidence="19">
    <location>
        <begin position="158"/>
        <end position="237"/>
    </location>
</feature>
<keyword evidence="7" id="KW-0747">Spliceosome</keyword>
<evidence type="ECO:0000256" key="16">
    <source>
        <dbReference type="ARBA" id="ARBA00023274"/>
    </source>
</evidence>
<sequence length="570" mass="63558">MATESEVQAETNGNSVEHSEDYDKLIEYGINEKVAEKLEEIYTTGILKHSDLDDRALEALKEFPPEHGVDVLKQFCECNLEHVTNKSAYLCGYMKTYRMRMKQPGSGDAKPKGPDEAKIKEILDRTGYSLDVTTGQRKYGGPPPGAEDEEQPGKGHNHEVFCGKIPRDIFEDELIPQFEKAGKIWDLRLMMDPMTGNNRGYAFITYCDQESAKKAVEELNDFEIKPGKKLQVNLSIANVRLFVGNIPKCKSEEEIREEFTPHASGLEKVIIYSIPDDPKKKNRGFAFLEYESHKAASVAKRKLSSGRTKVWNCDIIVDWADPLEDPDEATMSKVKVLYVKNLKNDITDEQLKEKFSTYGEIERVKKIKDYGFVHFVEREHAVKALEELNNTMLGESMMEVSLAKPPGDNKKKEMRKREQQQRQMMYMMGGKGGFNDYNFPPRGGKFPPRGRGRGNYFNNYGPGPAFQGFGGYPGGYGPEPYYDDSFGGYEDDFYGGYGMPRRGRGGPGGMMRPPRGGPMRGRGGRGRGGRGMPPGPRGGPRGGARGGPAGPSTRGELTNGNGPNGISDLE</sequence>
<evidence type="ECO:0000256" key="18">
    <source>
        <dbReference type="SAM" id="MobiDB-lite"/>
    </source>
</evidence>
<dbReference type="SMART" id="SM00360">
    <property type="entry name" value="RRM"/>
    <property type="match status" value="3"/>
</dbReference>
<evidence type="ECO:0000259" key="19">
    <source>
        <dbReference type="PROSITE" id="PS50102"/>
    </source>
</evidence>
<dbReference type="Pfam" id="PF18360">
    <property type="entry name" value="hnRNP_Q_AcD"/>
    <property type="match status" value="1"/>
</dbReference>
<evidence type="ECO:0000256" key="10">
    <source>
        <dbReference type="ARBA" id="ARBA00022843"/>
    </source>
</evidence>
<dbReference type="SUPFAM" id="SSF54928">
    <property type="entry name" value="RNA-binding domain, RBD"/>
    <property type="match status" value="3"/>
</dbReference>
<reference evidence="20" key="1">
    <citation type="submission" date="2022-03" db="EMBL/GenBank/DDBJ databases">
        <authorList>
            <person name="Martin C."/>
        </authorList>
    </citation>
    <scope>NUCLEOTIDE SEQUENCE</scope>
</reference>
<feature type="region of interest" description="Disordered" evidence="18">
    <location>
        <begin position="498"/>
        <end position="570"/>
    </location>
</feature>
<feature type="region of interest" description="Disordered" evidence="18">
    <location>
        <begin position="132"/>
        <end position="156"/>
    </location>
</feature>
<feature type="domain" description="RRM" evidence="19">
    <location>
        <begin position="239"/>
        <end position="322"/>
    </location>
</feature>
<evidence type="ECO:0000256" key="6">
    <source>
        <dbReference type="ARBA" id="ARBA00022664"/>
    </source>
</evidence>
<dbReference type="OrthoDB" id="3800936at2759"/>
<dbReference type="Pfam" id="PF00076">
    <property type="entry name" value="RRM_1"/>
    <property type="match status" value="3"/>
</dbReference>
<keyword evidence="11" id="KW-0492">Microsome</keyword>
<dbReference type="AlphaFoldDB" id="A0A8S4PYF1"/>